<evidence type="ECO:0000313" key="3">
    <source>
        <dbReference type="Proteomes" id="UP001243330"/>
    </source>
</evidence>
<feature type="compositionally biased region" description="Low complexity" evidence="1">
    <location>
        <begin position="34"/>
        <end position="43"/>
    </location>
</feature>
<name>A0AAD9E880_9PEZI</name>
<accession>A0AAD9E880</accession>
<evidence type="ECO:0000313" key="2">
    <source>
        <dbReference type="EMBL" id="KAK1838980.1"/>
    </source>
</evidence>
<protein>
    <submittedName>
        <fullName evidence="2">Uncharacterized protein</fullName>
    </submittedName>
</protein>
<comment type="caution">
    <text evidence="2">The sequence shown here is derived from an EMBL/GenBank/DDBJ whole genome shotgun (WGS) entry which is preliminary data.</text>
</comment>
<sequence>MGPVQRRLVVRYPYIISSYADRERAEQRARSDADANANAQRVR</sequence>
<keyword evidence="3" id="KW-1185">Reference proteome</keyword>
<dbReference type="EMBL" id="JAQOWY010000736">
    <property type="protein sequence ID" value="KAK1838980.1"/>
    <property type="molecule type" value="Genomic_DNA"/>
</dbReference>
<feature type="region of interest" description="Disordered" evidence="1">
    <location>
        <begin position="21"/>
        <end position="43"/>
    </location>
</feature>
<evidence type="ECO:0000256" key="1">
    <source>
        <dbReference type="SAM" id="MobiDB-lite"/>
    </source>
</evidence>
<reference evidence="2" key="1">
    <citation type="submission" date="2023-01" db="EMBL/GenBank/DDBJ databases">
        <title>Colletotrichum chrysophilum M932 genome sequence.</title>
        <authorList>
            <person name="Baroncelli R."/>
        </authorList>
    </citation>
    <scope>NUCLEOTIDE SEQUENCE</scope>
    <source>
        <strain evidence="2">M932</strain>
    </source>
</reference>
<feature type="compositionally biased region" description="Basic and acidic residues" evidence="1">
    <location>
        <begin position="21"/>
        <end position="33"/>
    </location>
</feature>
<proteinExistence type="predicted"/>
<gene>
    <name evidence="2" type="ORF">CCHR01_18397</name>
</gene>
<organism evidence="2 3">
    <name type="scientific">Colletotrichum chrysophilum</name>
    <dbReference type="NCBI Taxonomy" id="1836956"/>
    <lineage>
        <taxon>Eukaryota</taxon>
        <taxon>Fungi</taxon>
        <taxon>Dikarya</taxon>
        <taxon>Ascomycota</taxon>
        <taxon>Pezizomycotina</taxon>
        <taxon>Sordariomycetes</taxon>
        <taxon>Hypocreomycetidae</taxon>
        <taxon>Glomerellales</taxon>
        <taxon>Glomerellaceae</taxon>
        <taxon>Colletotrichum</taxon>
        <taxon>Colletotrichum gloeosporioides species complex</taxon>
    </lineage>
</organism>
<dbReference type="Proteomes" id="UP001243330">
    <property type="component" value="Unassembled WGS sequence"/>
</dbReference>
<dbReference type="AlphaFoldDB" id="A0AAD9E880"/>